<accession>A0A1H7Q104</accession>
<keyword evidence="2" id="KW-1185">Reference proteome</keyword>
<gene>
    <name evidence="1" type="ORF">SAMN05661044_02431</name>
</gene>
<evidence type="ECO:0000313" key="1">
    <source>
        <dbReference type="EMBL" id="SEL41811.1"/>
    </source>
</evidence>
<dbReference type="STRING" id="407022.SAMN05661044_02431"/>
<dbReference type="RefSeq" id="WP_093324499.1">
    <property type="nucleotide sequence ID" value="NZ_FOAF01000002.1"/>
</dbReference>
<dbReference type="EMBL" id="FOAF01000002">
    <property type="protein sequence ID" value="SEL41811.1"/>
    <property type="molecule type" value="Genomic_DNA"/>
</dbReference>
<organism evidence="1 2">
    <name type="scientific">Olivibacter domesticus</name>
    <name type="common">Pseudosphingobacterium domesticum</name>
    <dbReference type="NCBI Taxonomy" id="407022"/>
    <lineage>
        <taxon>Bacteria</taxon>
        <taxon>Pseudomonadati</taxon>
        <taxon>Bacteroidota</taxon>
        <taxon>Sphingobacteriia</taxon>
        <taxon>Sphingobacteriales</taxon>
        <taxon>Sphingobacteriaceae</taxon>
        <taxon>Olivibacter</taxon>
    </lineage>
</organism>
<protein>
    <submittedName>
        <fullName evidence="1">Uncharacterized protein</fullName>
    </submittedName>
</protein>
<proteinExistence type="predicted"/>
<dbReference type="Proteomes" id="UP000199421">
    <property type="component" value="Unassembled WGS sequence"/>
</dbReference>
<evidence type="ECO:0000313" key="2">
    <source>
        <dbReference type="Proteomes" id="UP000199421"/>
    </source>
</evidence>
<reference evidence="2" key="1">
    <citation type="submission" date="2016-10" db="EMBL/GenBank/DDBJ databases">
        <authorList>
            <person name="Varghese N."/>
            <person name="Submissions S."/>
        </authorList>
    </citation>
    <scope>NUCLEOTIDE SEQUENCE [LARGE SCALE GENOMIC DNA]</scope>
    <source>
        <strain evidence="2">DSM 18733</strain>
    </source>
</reference>
<sequence>MKLSTEDTTETLEFRVLVYATKTSGTANELLELITQYPGQRRPFFEEKTKASQRSLQRWLNQLQCEGKIEFTRVLKQEDIGK</sequence>
<dbReference type="OrthoDB" id="613884at2"/>
<name>A0A1H7Q104_OLID1</name>
<dbReference type="AlphaFoldDB" id="A0A1H7Q104"/>